<organism evidence="1 2">
    <name type="scientific">Corynebacterium guangdongense</name>
    <dbReference type="NCBI Taxonomy" id="1783348"/>
    <lineage>
        <taxon>Bacteria</taxon>
        <taxon>Bacillati</taxon>
        <taxon>Actinomycetota</taxon>
        <taxon>Actinomycetes</taxon>
        <taxon>Mycobacteriales</taxon>
        <taxon>Corynebacteriaceae</taxon>
        <taxon>Corynebacterium</taxon>
    </lineage>
</organism>
<protein>
    <submittedName>
        <fullName evidence="1">Nitrogen regulatory protein P-II 1</fullName>
    </submittedName>
</protein>
<accession>A0ABU1ZXI8</accession>
<evidence type="ECO:0000313" key="1">
    <source>
        <dbReference type="EMBL" id="MDR7329640.1"/>
    </source>
</evidence>
<dbReference type="PANTHER" id="PTHR30115:SF11">
    <property type="entry name" value="NITROGEN REGULATORY PROTEIN P-II HOMOLOG"/>
    <property type="match status" value="1"/>
</dbReference>
<dbReference type="InterPro" id="IPR015867">
    <property type="entry name" value="N-reg_PII/ATP_PRibTrfase_C"/>
</dbReference>
<dbReference type="PANTHER" id="PTHR30115">
    <property type="entry name" value="NITROGEN REGULATORY PROTEIN P-II"/>
    <property type="match status" value="1"/>
</dbReference>
<dbReference type="PRINTS" id="PR00340">
    <property type="entry name" value="PIIGLNB"/>
</dbReference>
<dbReference type="Pfam" id="PF00543">
    <property type="entry name" value="P-II"/>
    <property type="match status" value="1"/>
</dbReference>
<dbReference type="PROSITE" id="PS51343">
    <property type="entry name" value="PII_GLNB_DOM"/>
    <property type="match status" value="1"/>
</dbReference>
<dbReference type="SMART" id="SM00938">
    <property type="entry name" value="P-II"/>
    <property type="match status" value="1"/>
</dbReference>
<dbReference type="SUPFAM" id="SSF54913">
    <property type="entry name" value="GlnB-like"/>
    <property type="match status" value="1"/>
</dbReference>
<name>A0ABU1ZXI8_9CORY</name>
<keyword evidence="2" id="KW-1185">Reference proteome</keyword>
<dbReference type="Proteomes" id="UP001180840">
    <property type="component" value="Unassembled WGS sequence"/>
</dbReference>
<evidence type="ECO:0000313" key="2">
    <source>
        <dbReference type="Proteomes" id="UP001180840"/>
    </source>
</evidence>
<reference evidence="1" key="1">
    <citation type="submission" date="2023-07" db="EMBL/GenBank/DDBJ databases">
        <title>Sequencing the genomes of 1000 actinobacteria strains.</title>
        <authorList>
            <person name="Klenk H.-P."/>
        </authorList>
    </citation>
    <scope>NUCLEOTIDE SEQUENCE</scope>
    <source>
        <strain evidence="1">DSM 107476</strain>
    </source>
</reference>
<dbReference type="RefSeq" id="WP_290194596.1">
    <property type="nucleotide sequence ID" value="NZ_CP047654.1"/>
</dbReference>
<dbReference type="InterPro" id="IPR011322">
    <property type="entry name" value="N-reg_PII-like_a/b"/>
</dbReference>
<sequence>MKLITAVVKPFALGEIHANLHRLGITGMTATEVLGYGRQRGRTEVYRGAEVATEFVDKVKIEVLSTDGDVDAICAAVIAAARTGGVGDGKLWVTDLERVVRVRTGETGDEAI</sequence>
<proteinExistence type="predicted"/>
<dbReference type="Gene3D" id="3.30.70.120">
    <property type="match status" value="1"/>
</dbReference>
<comment type="caution">
    <text evidence="1">The sequence shown here is derived from an EMBL/GenBank/DDBJ whole genome shotgun (WGS) entry which is preliminary data.</text>
</comment>
<gene>
    <name evidence="1" type="ORF">J2S39_001316</name>
</gene>
<dbReference type="InterPro" id="IPR002187">
    <property type="entry name" value="N-reg_PII"/>
</dbReference>
<dbReference type="EMBL" id="JAVDXZ010000001">
    <property type="protein sequence ID" value="MDR7329640.1"/>
    <property type="molecule type" value="Genomic_DNA"/>
</dbReference>